<gene>
    <name evidence="1" type="ordered locus">BCQ_2723</name>
</gene>
<dbReference type="KEGG" id="bcq:BCQ_2723"/>
<name>B9J412_BACCQ</name>
<dbReference type="AlphaFoldDB" id="B9J412"/>
<proteinExistence type="predicted"/>
<protein>
    <submittedName>
        <fullName evidence="1">Uncharacterized protein</fullName>
    </submittedName>
</protein>
<dbReference type="EMBL" id="CP000227">
    <property type="protein sequence ID" value="ACM13151.1"/>
    <property type="molecule type" value="Genomic_DNA"/>
</dbReference>
<dbReference type="Proteomes" id="UP000000441">
    <property type="component" value="Chromosome"/>
</dbReference>
<evidence type="ECO:0000313" key="1">
    <source>
        <dbReference type="EMBL" id="ACM13151.1"/>
    </source>
</evidence>
<accession>B9J412</accession>
<reference evidence="1 2" key="1">
    <citation type="journal article" date="2009" name="J. Bacteriol.">
        <title>Complete genome sequence of the extremophilic Bacillus cereus strain Q1 with industrial applications.</title>
        <authorList>
            <person name="Xiong Z."/>
            <person name="Jiang Y."/>
            <person name="Qi D."/>
            <person name="Lu H."/>
            <person name="Yang F."/>
            <person name="Yang J."/>
            <person name="Chen L."/>
            <person name="Sun L."/>
            <person name="Xu X."/>
            <person name="Xue Y."/>
            <person name="Zhu Y."/>
            <person name="Jin Q."/>
        </authorList>
    </citation>
    <scope>NUCLEOTIDE SEQUENCE [LARGE SCALE GENOMIC DNA]</scope>
    <source>
        <strain evidence="1 2">Q1</strain>
    </source>
</reference>
<evidence type="ECO:0000313" key="2">
    <source>
        <dbReference type="Proteomes" id="UP000000441"/>
    </source>
</evidence>
<organism evidence="1 2">
    <name type="scientific">Bacillus cereus (strain Q1)</name>
    <dbReference type="NCBI Taxonomy" id="361100"/>
    <lineage>
        <taxon>Bacteria</taxon>
        <taxon>Bacillati</taxon>
        <taxon>Bacillota</taxon>
        <taxon>Bacilli</taxon>
        <taxon>Bacillales</taxon>
        <taxon>Bacillaceae</taxon>
        <taxon>Bacillus</taxon>
        <taxon>Bacillus cereus group</taxon>
    </lineage>
</organism>
<dbReference type="HOGENOM" id="CLU_136042_0_0_9"/>
<sequence>MDSFFQFFKHTTQSSCYNLYILMTILYEWEVKYLFTIENYRNSLIKGLEAKSSDLIERLKATTHLNYYKEIDLLDFTVFVQSFELSIVMFSMDGEANEVFYEGTEEGIFSGSYDVMDDITYFTFSSEESDEFWDFYEKNDAKLSELETKVIVEWFATCWNKAGGMNVTLPSYVSFHDDNECYDLHNGKWISDGDRWFD</sequence>